<name>A0A2H0CFR2_9BACT</name>
<feature type="transmembrane region" description="Helical" evidence="1">
    <location>
        <begin position="43"/>
        <end position="64"/>
    </location>
</feature>
<reference evidence="2 3" key="1">
    <citation type="submission" date="2017-09" db="EMBL/GenBank/DDBJ databases">
        <title>Depth-based differentiation of microbial function through sediment-hosted aquifers and enrichment of novel symbionts in the deep terrestrial subsurface.</title>
        <authorList>
            <person name="Probst A.J."/>
            <person name="Ladd B."/>
            <person name="Jarett J.K."/>
            <person name="Geller-Mcgrath D.E."/>
            <person name="Sieber C.M."/>
            <person name="Emerson J.B."/>
            <person name="Anantharaman K."/>
            <person name="Thomas B.C."/>
            <person name="Malmstrom R."/>
            <person name="Stieglmeier M."/>
            <person name="Klingl A."/>
            <person name="Woyke T."/>
            <person name="Ryan C.M."/>
            <person name="Banfield J.F."/>
        </authorList>
    </citation>
    <scope>NUCLEOTIDE SEQUENCE [LARGE SCALE GENOMIC DNA]</scope>
    <source>
        <strain evidence="2">CG22_combo_CG10-13_8_21_14_all_32_8</strain>
    </source>
</reference>
<keyword evidence="1" id="KW-1133">Transmembrane helix</keyword>
<protein>
    <submittedName>
        <fullName evidence="2">Uncharacterized protein</fullName>
    </submittedName>
</protein>
<evidence type="ECO:0000256" key="1">
    <source>
        <dbReference type="SAM" id="Phobius"/>
    </source>
</evidence>
<organism evidence="2 3">
    <name type="scientific">Candidatus Nomurabacteria bacterium CG22_combo_CG10-13_8_21_14_all_32_8</name>
    <dbReference type="NCBI Taxonomy" id="1974732"/>
    <lineage>
        <taxon>Bacteria</taxon>
        <taxon>Candidatus Nomuraibacteriota</taxon>
    </lineage>
</organism>
<accession>A0A2H0CFR2</accession>
<comment type="caution">
    <text evidence="2">The sequence shown here is derived from an EMBL/GenBank/DDBJ whole genome shotgun (WGS) entry which is preliminary data.</text>
</comment>
<dbReference type="EMBL" id="PCTI01000052">
    <property type="protein sequence ID" value="PIP68754.1"/>
    <property type="molecule type" value="Genomic_DNA"/>
</dbReference>
<dbReference type="Proteomes" id="UP000229176">
    <property type="component" value="Unassembled WGS sequence"/>
</dbReference>
<sequence>MYTSDNPIIKDSFLGSKFLNPDYLFTHLSEFVSYVFTEKTLDVIYVFLSFLAIFFIAIIIYVTIRMFEIRAKEHAHLQHEIAEFAHTKALKKEELQEEIFKNKKWKKVLDYLFSDNENDWKLGIIEADLMLFDLLTQLGFKGENLGDKLKNANRESFRSLSSAWEVHNIRNKIAHEGSSFEVSLHEAKRVISLYELIFKEFGYI</sequence>
<proteinExistence type="predicted"/>
<keyword evidence="1" id="KW-0472">Membrane</keyword>
<dbReference type="AlphaFoldDB" id="A0A2H0CFR2"/>
<gene>
    <name evidence="2" type="ORF">COW91_03115</name>
</gene>
<keyword evidence="1" id="KW-0812">Transmembrane</keyword>
<evidence type="ECO:0000313" key="2">
    <source>
        <dbReference type="EMBL" id="PIP68754.1"/>
    </source>
</evidence>
<evidence type="ECO:0000313" key="3">
    <source>
        <dbReference type="Proteomes" id="UP000229176"/>
    </source>
</evidence>